<dbReference type="InParanoid" id="L0HG69"/>
<evidence type="ECO:0000259" key="1">
    <source>
        <dbReference type="Pfam" id="PF01207"/>
    </source>
</evidence>
<dbReference type="InterPro" id="IPR013785">
    <property type="entry name" value="Aldolase_TIM"/>
</dbReference>
<evidence type="ECO:0000313" key="3">
    <source>
        <dbReference type="Proteomes" id="UP000010824"/>
    </source>
</evidence>
<protein>
    <submittedName>
        <fullName evidence="2">Putative methanogenesis marker domain 9</fullName>
    </submittedName>
</protein>
<gene>
    <name evidence="2" type="ordered locus">Metfor_1752</name>
</gene>
<dbReference type="GeneID" id="14308141"/>
<dbReference type="Gene3D" id="3.20.20.70">
    <property type="entry name" value="Aldolase class I"/>
    <property type="match status" value="1"/>
</dbReference>
<dbReference type="AlphaFoldDB" id="L0HG69"/>
<dbReference type="HOGENOM" id="CLU_728841_0_0_2"/>
<dbReference type="SUPFAM" id="SSF51395">
    <property type="entry name" value="FMN-linked oxidoreductases"/>
    <property type="match status" value="1"/>
</dbReference>
<dbReference type="eggNOG" id="arCOG04853">
    <property type="taxonomic scope" value="Archaea"/>
</dbReference>
<keyword evidence="3" id="KW-1185">Reference proteome</keyword>
<dbReference type="PANTHER" id="PTHR11082:SF36">
    <property type="entry name" value="DUS-LIKE FMN-BINDING DOMAIN-CONTAINING PROTEIN"/>
    <property type="match status" value="1"/>
</dbReference>
<dbReference type="Pfam" id="PF01207">
    <property type="entry name" value="Dus"/>
    <property type="match status" value="1"/>
</dbReference>
<reference evidence="2 3" key="2">
    <citation type="journal article" date="2014" name="Genome Announc.">
        <title>Complete Genome Sequence of Methanoregula formicica SMSPT, a Mesophilic Hydrogenotrophic Methanogen Isolated from a Methanogenic Upflow Anaerobic Sludge Blanket Reactor.</title>
        <authorList>
            <person name="Yamamoto K."/>
            <person name="Tamaki H."/>
            <person name="Cadillo-Quiroz H."/>
            <person name="Imachi H."/>
            <person name="Kyrpides N."/>
            <person name="Woyke T."/>
            <person name="Goodwin L."/>
            <person name="Zinder S.H."/>
            <person name="Kamagata Y."/>
            <person name="Liu W.T."/>
        </authorList>
    </citation>
    <scope>NUCLEOTIDE SEQUENCE [LARGE SCALE GENOMIC DNA]</scope>
    <source>
        <strain evidence="3">DSM 22288 / NBRC 105244 / SMSP</strain>
    </source>
</reference>
<dbReference type="OrthoDB" id="145053at2157"/>
<organism evidence="2 3">
    <name type="scientific">Methanoregula formicica (strain DSM 22288 / NBRC 105244 / SMSP)</name>
    <dbReference type="NCBI Taxonomy" id="593750"/>
    <lineage>
        <taxon>Archaea</taxon>
        <taxon>Methanobacteriati</taxon>
        <taxon>Methanobacteriota</taxon>
        <taxon>Stenosarchaea group</taxon>
        <taxon>Methanomicrobia</taxon>
        <taxon>Methanomicrobiales</taxon>
        <taxon>Methanoregulaceae</taxon>
        <taxon>Methanoregula</taxon>
    </lineage>
</organism>
<dbReference type="eggNOG" id="arCOG00605">
    <property type="taxonomic scope" value="Archaea"/>
</dbReference>
<dbReference type="STRING" id="593750.Metfor_1752"/>
<name>L0HG69_METFS</name>
<dbReference type="EMBL" id="CP003167">
    <property type="protein sequence ID" value="AGB02776.1"/>
    <property type="molecule type" value="Genomic_DNA"/>
</dbReference>
<dbReference type="RefSeq" id="WP_015285739.1">
    <property type="nucleotide sequence ID" value="NC_019943.1"/>
</dbReference>
<accession>L0HG69</accession>
<dbReference type="PANTHER" id="PTHR11082">
    <property type="entry name" value="TRNA-DIHYDROURIDINE SYNTHASE"/>
    <property type="match status" value="1"/>
</dbReference>
<proteinExistence type="predicted"/>
<dbReference type="Proteomes" id="UP000010824">
    <property type="component" value="Chromosome"/>
</dbReference>
<sequence precursor="true">MMDAFDRFGLLINDRVVRTPVAVASMAGIVDADYLLARKDHIGLGFIGGYSIDAPTMEAAKVVAAEDGRKEFITEDPIAELKMQAAKMERSDVVLGINLRGSSPESFSRVAQALGDKVVYEIDAHCRQPAVVAAGCGEFYLKNTGKLVAAVRALKNEGVTVSVKIRAGVAGDDRALAEQLWEAGADILHIDLMDFGTAKLRQIRNSCPLMIIANNGITTFERMKDMLSHGADMVSVARKSDERTLAGLDAAITRYADEEGWYNAPKQLCRGGDIRSLTFCCMPVKECPLIPMLSRTGISHDDFVKMKLGGVADTPLDTGRQTCFGSLAWCCKTSSPCMFRDMTLKQAGIAKKEYMRLKRELSDTIMAQVFHDVPPVKRS</sequence>
<dbReference type="InterPro" id="IPR035587">
    <property type="entry name" value="DUS-like_FMN-bd"/>
</dbReference>
<evidence type="ECO:0000313" key="2">
    <source>
        <dbReference type="EMBL" id="AGB02776.1"/>
    </source>
</evidence>
<dbReference type="NCBIfam" id="TIGR03277">
    <property type="entry name" value="methan_mark_9"/>
    <property type="match status" value="1"/>
</dbReference>
<feature type="domain" description="DUS-like FMN-binding" evidence="1">
    <location>
        <begin position="83"/>
        <end position="240"/>
    </location>
</feature>
<dbReference type="InterPro" id="IPR017671">
    <property type="entry name" value="Methan_mark_9"/>
</dbReference>
<reference evidence="3" key="1">
    <citation type="submission" date="2011-12" db="EMBL/GenBank/DDBJ databases">
        <title>Complete sequence of Methanoregula formicicum SMSP.</title>
        <authorList>
            <person name="Lucas S."/>
            <person name="Han J."/>
            <person name="Lapidus A."/>
            <person name="Cheng J.-F."/>
            <person name="Goodwin L."/>
            <person name="Pitluck S."/>
            <person name="Peters L."/>
            <person name="Ovchinnikova G."/>
            <person name="Teshima H."/>
            <person name="Detter J.C."/>
            <person name="Han C."/>
            <person name="Tapia R."/>
            <person name="Land M."/>
            <person name="Hauser L."/>
            <person name="Kyrpides N."/>
            <person name="Ivanova N."/>
            <person name="Pagani I."/>
            <person name="Imachi H."/>
            <person name="Tamaki H."/>
            <person name="Sekiguchi Y."/>
            <person name="Kamagata Y."/>
            <person name="Cadillo-Quiroz H."/>
            <person name="Zinder S."/>
            <person name="Liu W.-T."/>
            <person name="Woyke T."/>
        </authorList>
    </citation>
    <scope>NUCLEOTIDE SEQUENCE [LARGE SCALE GENOMIC DNA]</scope>
    <source>
        <strain evidence="3">DSM 22288 / NBRC 105244 / SMSP</strain>
    </source>
</reference>
<dbReference type="KEGG" id="mfo:Metfor_1752"/>